<dbReference type="AlphaFoldDB" id="X7FA02"/>
<keyword evidence="3" id="KW-1185">Reference proteome</keyword>
<evidence type="ECO:0000313" key="3">
    <source>
        <dbReference type="Proteomes" id="UP000023430"/>
    </source>
</evidence>
<dbReference type="Proteomes" id="UP000023430">
    <property type="component" value="Unassembled WGS sequence"/>
</dbReference>
<feature type="transmembrane region" description="Helical" evidence="1">
    <location>
        <begin position="36"/>
        <end position="55"/>
    </location>
</feature>
<protein>
    <submittedName>
        <fullName evidence="2">Sulfatase</fullName>
    </submittedName>
</protein>
<keyword evidence="1" id="KW-0812">Transmembrane</keyword>
<dbReference type="eggNOG" id="COG1368">
    <property type="taxonomic scope" value="Bacteria"/>
</dbReference>
<feature type="transmembrane region" description="Helical" evidence="1">
    <location>
        <begin position="67"/>
        <end position="89"/>
    </location>
</feature>
<evidence type="ECO:0000313" key="2">
    <source>
        <dbReference type="EMBL" id="ETX28924.1"/>
    </source>
</evidence>
<dbReference type="EMBL" id="JAME01000014">
    <property type="protein sequence ID" value="ETX28924.1"/>
    <property type="molecule type" value="Genomic_DNA"/>
</dbReference>
<evidence type="ECO:0000256" key="1">
    <source>
        <dbReference type="SAM" id="Phobius"/>
    </source>
</evidence>
<comment type="caution">
    <text evidence="2">The sequence shown here is derived from an EMBL/GenBank/DDBJ whole genome shotgun (WGS) entry which is preliminary data.</text>
</comment>
<dbReference type="RefSeq" id="WP_051491940.1">
    <property type="nucleotide sequence ID" value="NZ_JAME01000014.1"/>
</dbReference>
<dbReference type="InterPro" id="IPR017850">
    <property type="entry name" value="Alkaline_phosphatase_core_sf"/>
</dbReference>
<gene>
    <name evidence="2" type="ORF">RISW2_04215</name>
</gene>
<sequence length="563" mass="59054">MTGRTIARRGIALALAALVLDLLLILPNHPGAMTPGALRLIPLELPAILLGFLALGPGRAGRILRVLVVGALVVLVTLKVADLVTQVALSRSFNPVADWPLIPAGLNVLAGSLGTLAAVGAAVAGIAAVVALTGLATWTTGVWMRSGAARPVRPVLGAAALAAAGVAVGEVGEARGLWRLPAEPPGAAFTARTGVEKVALGRRTVAAMRDFAVQARDDAVAGREGLLDAIDTDLLVIFVESYGRASLDGATYAPTHRATLGRAEEALDAAGLASRSGLLVAPTSGGQSWLSHTTLATGLWVPDQMRHVAALRTGRRTLWQIAGGAGFRSLAVMPGITMPWPEARALGFEETRVAASLGYRGEPFDWVTMPDQYTLRQLEHILDGADRAPVAAQVALISSHAPWTPIAEPVDWQAVGDGSIFDGSRRAGDAPAVVWRDRDRVREQYRLALDYALSTVFEFAARRGEAARPPLILILGDHQAAGWIAEDTRPHVPAHLIGSPDLVARASDWGWEAGLLPGPAVDPLPMDRMRDLILRTFSSPDRLADARAAGADAAAAPRKGPTE</sequence>
<name>X7FA02_9RHOB</name>
<dbReference type="SUPFAM" id="SSF53649">
    <property type="entry name" value="Alkaline phosphatase-like"/>
    <property type="match status" value="1"/>
</dbReference>
<dbReference type="Gene3D" id="3.40.720.10">
    <property type="entry name" value="Alkaline Phosphatase, subunit A"/>
    <property type="match status" value="1"/>
</dbReference>
<keyword evidence="1" id="KW-0472">Membrane</keyword>
<reference evidence="2 3" key="1">
    <citation type="submission" date="2014-01" db="EMBL/GenBank/DDBJ databases">
        <title>Roseivivax isoporae LMG 25204 Genome Sequencing.</title>
        <authorList>
            <person name="Lai Q."/>
            <person name="Li G."/>
            <person name="Shao Z."/>
        </authorList>
    </citation>
    <scope>NUCLEOTIDE SEQUENCE [LARGE SCALE GENOMIC DNA]</scope>
    <source>
        <strain evidence="2 3">LMG 25204</strain>
    </source>
</reference>
<dbReference type="PATRIC" id="fig|1449351.3.peg.2194"/>
<accession>X7FA02</accession>
<feature type="transmembrane region" description="Helical" evidence="1">
    <location>
        <begin position="109"/>
        <end position="136"/>
    </location>
</feature>
<dbReference type="STRING" id="1449351.RISW2_04215"/>
<proteinExistence type="predicted"/>
<organism evidence="2 3">
    <name type="scientific">Roseivivax isoporae LMG 25204</name>
    <dbReference type="NCBI Taxonomy" id="1449351"/>
    <lineage>
        <taxon>Bacteria</taxon>
        <taxon>Pseudomonadati</taxon>
        <taxon>Pseudomonadota</taxon>
        <taxon>Alphaproteobacteria</taxon>
        <taxon>Rhodobacterales</taxon>
        <taxon>Roseobacteraceae</taxon>
        <taxon>Roseivivax</taxon>
    </lineage>
</organism>
<feature type="transmembrane region" description="Helical" evidence="1">
    <location>
        <begin position="12"/>
        <end position="30"/>
    </location>
</feature>
<keyword evidence="1" id="KW-1133">Transmembrane helix</keyword>
<dbReference type="OrthoDB" id="1376015at2"/>